<accession>A0ABX0XT91</accession>
<organism evidence="2 3">
    <name type="scientific">Planosporangium thailandense</name>
    <dbReference type="NCBI Taxonomy" id="765197"/>
    <lineage>
        <taxon>Bacteria</taxon>
        <taxon>Bacillati</taxon>
        <taxon>Actinomycetota</taxon>
        <taxon>Actinomycetes</taxon>
        <taxon>Micromonosporales</taxon>
        <taxon>Micromonosporaceae</taxon>
        <taxon>Planosporangium</taxon>
    </lineage>
</organism>
<dbReference type="Gene3D" id="3.40.50.410">
    <property type="entry name" value="von Willebrand factor, type A domain"/>
    <property type="match status" value="1"/>
</dbReference>
<name>A0ABX0XT91_9ACTN</name>
<reference evidence="2 3" key="1">
    <citation type="submission" date="2020-03" db="EMBL/GenBank/DDBJ databases">
        <title>WGS of the type strain of Planosporangium spp.</title>
        <authorList>
            <person name="Thawai C."/>
        </authorList>
    </citation>
    <scope>NUCLEOTIDE SEQUENCE [LARGE SCALE GENOMIC DNA]</scope>
    <source>
        <strain evidence="2 3">TBRC 5610</strain>
    </source>
</reference>
<dbReference type="Pfam" id="PF13531">
    <property type="entry name" value="SBP_bac_11"/>
    <property type="match status" value="1"/>
</dbReference>
<sequence length="554" mass="57505">MLVFLTGSWSVYRALTDTACGQRIHVGIAAAPEIAPAVRETAAKATGSQPLRLAGRCVAVDVTAVDPADVAAAVAGRHQSSLGGLGSADGRTQVPDVWIPDSSMWLQRLRVGPDWVPDDAPSVASSPVVLAVPEPVATTLGWPDKKFSWSDLLPRLTSDARLRTGIVEPNRDAAGLSGLLALASGGNADAAAVGQQKIVGVMRALATGRATLRDELVARFPRAGDAVSLATGLSAAPMTEQAVIAYNARQPSVRLAALYTDPAPVALDYPFAIMPGTSVDKAAAANAVLGILAGDAYRDRLAAAGLRGQDGGVGARFATPKGAPGLTAPVSAAPDAARIDSVLATWSAITSPGRMLAVVDASDSMLLPVPSAGGVSREQVTVEAARRAMALFDDNWAAGLWMFSTQLDGLTDYRQLVPLGPLGDQRQQLLDALGGITPVPGGKRGLYDTTLAAYRAVRSGWDPSRVNSVVIMTDGRNDDPQGLSLDQLTAELKKVMDPARPIEIIMIGVGPDVNEADLRRITDTTGGGTFVATDPAKIGDVFLKAIALRTSVKR</sequence>
<evidence type="ECO:0000313" key="3">
    <source>
        <dbReference type="Proteomes" id="UP000722989"/>
    </source>
</evidence>
<evidence type="ECO:0000313" key="2">
    <source>
        <dbReference type="EMBL" id="NJC68499.1"/>
    </source>
</evidence>
<keyword evidence="3" id="KW-1185">Reference proteome</keyword>
<protein>
    <submittedName>
        <fullName evidence="2">VWA domain-containing protein</fullName>
    </submittedName>
</protein>
<comment type="caution">
    <text evidence="2">The sequence shown here is derived from an EMBL/GenBank/DDBJ whole genome shotgun (WGS) entry which is preliminary data.</text>
</comment>
<proteinExistence type="predicted"/>
<dbReference type="PROSITE" id="PS50234">
    <property type="entry name" value="VWFA"/>
    <property type="match status" value="1"/>
</dbReference>
<dbReference type="SUPFAM" id="SSF53300">
    <property type="entry name" value="vWA-like"/>
    <property type="match status" value="1"/>
</dbReference>
<gene>
    <name evidence="2" type="ORF">HC031_01980</name>
</gene>
<feature type="domain" description="VWFA" evidence="1">
    <location>
        <begin position="354"/>
        <end position="546"/>
    </location>
</feature>
<dbReference type="InterPro" id="IPR036465">
    <property type="entry name" value="vWFA_dom_sf"/>
</dbReference>
<dbReference type="InterPro" id="IPR002035">
    <property type="entry name" value="VWF_A"/>
</dbReference>
<dbReference type="EMBL" id="JAATVY010000001">
    <property type="protein sequence ID" value="NJC68499.1"/>
    <property type="molecule type" value="Genomic_DNA"/>
</dbReference>
<evidence type="ECO:0000259" key="1">
    <source>
        <dbReference type="PROSITE" id="PS50234"/>
    </source>
</evidence>
<dbReference type="Pfam" id="PF00092">
    <property type="entry name" value="VWA"/>
    <property type="match status" value="1"/>
</dbReference>
<dbReference type="SMART" id="SM00327">
    <property type="entry name" value="VWA"/>
    <property type="match status" value="1"/>
</dbReference>
<dbReference type="Proteomes" id="UP000722989">
    <property type="component" value="Unassembled WGS sequence"/>
</dbReference>